<comment type="caution">
    <text evidence="2">The sequence shown here is derived from an EMBL/GenBank/DDBJ whole genome shotgun (WGS) entry which is preliminary data.</text>
</comment>
<evidence type="ECO:0000313" key="2">
    <source>
        <dbReference type="EMBL" id="KAK6542904.1"/>
    </source>
</evidence>
<feature type="signal peptide" evidence="1">
    <location>
        <begin position="1"/>
        <end position="19"/>
    </location>
</feature>
<keyword evidence="1" id="KW-0732">Signal</keyword>
<dbReference type="Proteomes" id="UP001365542">
    <property type="component" value="Unassembled WGS sequence"/>
</dbReference>
<feature type="chain" id="PRO_5043956634" evidence="1">
    <location>
        <begin position="20"/>
        <end position="107"/>
    </location>
</feature>
<proteinExistence type="predicted"/>
<name>A0AAV9XLA0_9PEZI</name>
<organism evidence="2 3">
    <name type="scientific">Orbilia ellipsospora</name>
    <dbReference type="NCBI Taxonomy" id="2528407"/>
    <lineage>
        <taxon>Eukaryota</taxon>
        <taxon>Fungi</taxon>
        <taxon>Dikarya</taxon>
        <taxon>Ascomycota</taxon>
        <taxon>Pezizomycotina</taxon>
        <taxon>Orbiliomycetes</taxon>
        <taxon>Orbiliales</taxon>
        <taxon>Orbiliaceae</taxon>
        <taxon>Orbilia</taxon>
    </lineage>
</organism>
<protein>
    <submittedName>
        <fullName evidence="2">Uncharacterized protein</fullName>
    </submittedName>
</protein>
<reference evidence="2 3" key="1">
    <citation type="submission" date="2019-10" db="EMBL/GenBank/DDBJ databases">
        <authorList>
            <person name="Palmer J.M."/>
        </authorList>
    </citation>
    <scope>NUCLEOTIDE SEQUENCE [LARGE SCALE GENOMIC DNA]</scope>
    <source>
        <strain evidence="2 3">TWF694</strain>
    </source>
</reference>
<gene>
    <name evidence="2" type="ORF">TWF694_006843</name>
</gene>
<dbReference type="EMBL" id="JAVHJO010000002">
    <property type="protein sequence ID" value="KAK6542904.1"/>
    <property type="molecule type" value="Genomic_DNA"/>
</dbReference>
<sequence>MLALNIFGLLTLCATTAVAIPANNAPFISYACPSRSDDAYTNAALVRCRQAGCNFVVRSNKVSVLDGCDYDGVLCNQCDRLPAFTPHCVGFGYNQYPSYPPPFIRTY</sequence>
<accession>A0AAV9XLA0</accession>
<evidence type="ECO:0000256" key="1">
    <source>
        <dbReference type="SAM" id="SignalP"/>
    </source>
</evidence>
<dbReference type="AlphaFoldDB" id="A0AAV9XLA0"/>
<keyword evidence="3" id="KW-1185">Reference proteome</keyword>
<evidence type="ECO:0000313" key="3">
    <source>
        <dbReference type="Proteomes" id="UP001365542"/>
    </source>
</evidence>